<evidence type="ECO:0000313" key="6">
    <source>
        <dbReference type="Proteomes" id="UP000680304"/>
    </source>
</evidence>
<feature type="domain" description="Nitroreductase" evidence="4">
    <location>
        <begin position="36"/>
        <end position="86"/>
    </location>
</feature>
<accession>A0ABQ4N8R7</accession>
<dbReference type="InterPro" id="IPR000415">
    <property type="entry name" value="Nitroreductase-like"/>
</dbReference>
<dbReference type="Gene3D" id="3.40.109.10">
    <property type="entry name" value="NADH Oxidase"/>
    <property type="match status" value="1"/>
</dbReference>
<reference evidence="5 6" key="1">
    <citation type="submission" date="2021-04" db="EMBL/GenBank/DDBJ databases">
        <title>Draft genome sequence of Paenibacillus cisolokensis, LC2-13A.</title>
        <authorList>
            <person name="Uke A."/>
            <person name="Chhe C."/>
            <person name="Baramee S."/>
            <person name="Kosugi A."/>
        </authorList>
    </citation>
    <scope>NUCLEOTIDE SEQUENCE [LARGE SCALE GENOMIC DNA]</scope>
    <source>
        <strain evidence="5 6">LC2-13A</strain>
    </source>
</reference>
<dbReference type="PANTHER" id="PTHR43673">
    <property type="entry name" value="NAD(P)H NITROREDUCTASE YDGI-RELATED"/>
    <property type="match status" value="1"/>
</dbReference>
<dbReference type="SUPFAM" id="SSF55469">
    <property type="entry name" value="FMN-dependent nitroreductase-like"/>
    <property type="match status" value="1"/>
</dbReference>
<feature type="region of interest" description="Disordered" evidence="3">
    <location>
        <begin position="189"/>
        <end position="217"/>
    </location>
</feature>
<evidence type="ECO:0000256" key="1">
    <source>
        <dbReference type="ARBA" id="ARBA00007118"/>
    </source>
</evidence>
<dbReference type="CDD" id="cd02138">
    <property type="entry name" value="TdsD-like"/>
    <property type="match status" value="1"/>
</dbReference>
<protein>
    <submittedName>
        <fullName evidence="5">NAD(P)H-flavin oxidoreductase</fullName>
    </submittedName>
</protein>
<comment type="caution">
    <text evidence="5">The sequence shown here is derived from an EMBL/GenBank/DDBJ whole genome shotgun (WGS) entry which is preliminary data.</text>
</comment>
<keyword evidence="6" id="KW-1185">Reference proteome</keyword>
<dbReference type="PANTHER" id="PTHR43673:SF10">
    <property type="entry name" value="NADH DEHYDROGENASE_NAD(P)H NITROREDUCTASE XCC3605-RELATED"/>
    <property type="match status" value="1"/>
</dbReference>
<feature type="domain" description="Nitroreductase" evidence="4">
    <location>
        <begin position="94"/>
        <end position="177"/>
    </location>
</feature>
<sequence length="217" mass="24127">MSNIHSSFAASPPAGLSYDEEVLASRQPDYPVHPLILNRWSPRSYATIPVSDEVLFTVLEAARWAPSGGNQQPWRFYVARTKEEHEVFQSFIRPRNQLWTRKAPVLLLIASEKFRDNGEPLNTHAFDAGAAWATLALQARLLGLSTRAVGGFDQELARKTLQVPDSIALHAVIALGYRGRLDELDPSFHEQEKPNGRRPIADSLLPIAPPDTDLADV</sequence>
<name>A0ABQ4N8R7_9BACL</name>
<evidence type="ECO:0000256" key="3">
    <source>
        <dbReference type="SAM" id="MobiDB-lite"/>
    </source>
</evidence>
<organism evidence="5 6">
    <name type="scientific">Paenibacillus cisolokensis</name>
    <dbReference type="NCBI Taxonomy" id="1658519"/>
    <lineage>
        <taxon>Bacteria</taxon>
        <taxon>Bacillati</taxon>
        <taxon>Bacillota</taxon>
        <taxon>Bacilli</taxon>
        <taxon>Bacillales</taxon>
        <taxon>Paenibacillaceae</taxon>
        <taxon>Paenibacillus</taxon>
    </lineage>
</organism>
<dbReference type="RefSeq" id="WP_213529239.1">
    <property type="nucleotide sequence ID" value="NZ_BOVJ01000102.1"/>
</dbReference>
<evidence type="ECO:0000313" key="5">
    <source>
        <dbReference type="EMBL" id="GIQ64643.1"/>
    </source>
</evidence>
<comment type="similarity">
    <text evidence="1">Belongs to the nitroreductase family.</text>
</comment>
<dbReference type="EMBL" id="BOVJ01000102">
    <property type="protein sequence ID" value="GIQ64643.1"/>
    <property type="molecule type" value="Genomic_DNA"/>
</dbReference>
<evidence type="ECO:0000259" key="4">
    <source>
        <dbReference type="Pfam" id="PF00881"/>
    </source>
</evidence>
<proteinExistence type="inferred from homology"/>
<keyword evidence="2" id="KW-0560">Oxidoreductase</keyword>
<evidence type="ECO:0000256" key="2">
    <source>
        <dbReference type="ARBA" id="ARBA00023002"/>
    </source>
</evidence>
<dbReference type="Proteomes" id="UP000680304">
    <property type="component" value="Unassembled WGS sequence"/>
</dbReference>
<dbReference type="InterPro" id="IPR029479">
    <property type="entry name" value="Nitroreductase"/>
</dbReference>
<gene>
    <name evidence="5" type="ORF">PACILC2_32110</name>
</gene>
<dbReference type="Pfam" id="PF00881">
    <property type="entry name" value="Nitroreductase"/>
    <property type="match status" value="2"/>
</dbReference>